<dbReference type="EC" id="2.4.-.-" evidence="2"/>
<dbReference type="InterPro" id="IPR050834">
    <property type="entry name" value="Glycosyltransf_2"/>
</dbReference>
<dbReference type="RefSeq" id="WP_305450374.1">
    <property type="nucleotide sequence ID" value="NZ_JAUYVO010000003.1"/>
</dbReference>
<comment type="caution">
    <text evidence="2">The sequence shown here is derived from an EMBL/GenBank/DDBJ whole genome shotgun (WGS) entry which is preliminary data.</text>
</comment>
<dbReference type="SUPFAM" id="SSF53448">
    <property type="entry name" value="Nucleotide-diphospho-sugar transferases"/>
    <property type="match status" value="1"/>
</dbReference>
<evidence type="ECO:0000259" key="1">
    <source>
        <dbReference type="Pfam" id="PF00535"/>
    </source>
</evidence>
<dbReference type="CDD" id="cd00761">
    <property type="entry name" value="Glyco_tranf_GTA_type"/>
    <property type="match status" value="1"/>
</dbReference>
<proteinExistence type="predicted"/>
<feature type="domain" description="Glycosyltransferase 2-like" evidence="1">
    <location>
        <begin position="9"/>
        <end position="122"/>
    </location>
</feature>
<keyword evidence="3" id="KW-1185">Reference proteome</keyword>
<dbReference type="Gene3D" id="3.90.550.10">
    <property type="entry name" value="Spore Coat Polysaccharide Biosynthesis Protein SpsA, Chain A"/>
    <property type="match status" value="1"/>
</dbReference>
<dbReference type="InterPro" id="IPR001173">
    <property type="entry name" value="Glyco_trans_2-like"/>
</dbReference>
<organism evidence="2 3">
    <name type="scientific">Neptunomonas phycophila</name>
    <dbReference type="NCBI Taxonomy" id="1572645"/>
    <lineage>
        <taxon>Bacteria</taxon>
        <taxon>Pseudomonadati</taxon>
        <taxon>Pseudomonadota</taxon>
        <taxon>Gammaproteobacteria</taxon>
        <taxon>Oceanospirillales</taxon>
        <taxon>Oceanospirillaceae</taxon>
        <taxon>Neptunomonas</taxon>
    </lineage>
</organism>
<dbReference type="EMBL" id="JAUYVO010000003">
    <property type="protein sequence ID" value="MDP2522050.1"/>
    <property type="molecule type" value="Genomic_DNA"/>
</dbReference>
<protein>
    <submittedName>
        <fullName evidence="2">Glycosyltransferase family 2 protein</fullName>
        <ecNumber evidence="2">2.4.-.-</ecNumber>
    </submittedName>
</protein>
<dbReference type="InterPro" id="IPR029044">
    <property type="entry name" value="Nucleotide-diphossugar_trans"/>
</dbReference>
<name>A0ABT9ESL3_9GAMM</name>
<reference evidence="2" key="1">
    <citation type="submission" date="2023-07" db="EMBL/GenBank/DDBJ databases">
        <title>Genome content predicts the carbon catabolic preferences of heterotrophic bacteria.</title>
        <authorList>
            <person name="Gralka M."/>
        </authorList>
    </citation>
    <scope>NUCLEOTIDE SEQUENCE</scope>
    <source>
        <strain evidence="2">5G01</strain>
    </source>
</reference>
<accession>A0ABT9ESL3</accession>
<dbReference type="Proteomes" id="UP001177341">
    <property type="component" value="Unassembled WGS sequence"/>
</dbReference>
<dbReference type="PANTHER" id="PTHR43685:SF2">
    <property type="entry name" value="GLYCOSYLTRANSFERASE 2-LIKE DOMAIN-CONTAINING PROTEIN"/>
    <property type="match status" value="1"/>
</dbReference>
<evidence type="ECO:0000313" key="2">
    <source>
        <dbReference type="EMBL" id="MDP2522050.1"/>
    </source>
</evidence>
<sequence>MENKVADITVIITTYNRPDYLDASLKSVFKQNVSPKKIIIINDCSTIEYPNVSDLDTRILYIKLDESQGANYARNYGVSLCCTKYVAFLDDDDIWKDNFLEEHMKKLGDYDLVLCGYEFMNKPNCFNLHSLNGSSIESFLKKGNPFCGMSGVTGKTEAIRLVGFDNELPNGQDWDLFIRMTKKNFQLHYIKKDLFFYRIGSHDGITSKAKKLKVEEVNKRYISADKHREWMGETNYKIRLAEQTLTWIHLKENKIAWVVKSFQEAGFYATAKVLYLKFVRKISK</sequence>
<dbReference type="PANTHER" id="PTHR43685">
    <property type="entry name" value="GLYCOSYLTRANSFERASE"/>
    <property type="match status" value="1"/>
</dbReference>
<gene>
    <name evidence="2" type="ORF">Q8W30_05640</name>
</gene>
<dbReference type="GO" id="GO:0016757">
    <property type="term" value="F:glycosyltransferase activity"/>
    <property type="evidence" value="ECO:0007669"/>
    <property type="project" value="UniProtKB-KW"/>
</dbReference>
<keyword evidence="2" id="KW-0808">Transferase</keyword>
<evidence type="ECO:0000313" key="3">
    <source>
        <dbReference type="Proteomes" id="UP001177341"/>
    </source>
</evidence>
<dbReference type="Pfam" id="PF00535">
    <property type="entry name" value="Glycos_transf_2"/>
    <property type="match status" value="1"/>
</dbReference>
<keyword evidence="2" id="KW-0328">Glycosyltransferase</keyword>